<name>A0A4R7C587_9HYPH</name>
<keyword evidence="2" id="KW-1185">Reference proteome</keyword>
<dbReference type="EMBL" id="SNZR01000011">
    <property type="protein sequence ID" value="TDR93321.1"/>
    <property type="molecule type" value="Genomic_DNA"/>
</dbReference>
<dbReference type="Proteomes" id="UP000295122">
    <property type="component" value="Unassembled WGS sequence"/>
</dbReference>
<dbReference type="SUPFAM" id="SSF48371">
    <property type="entry name" value="ARM repeat"/>
    <property type="match status" value="1"/>
</dbReference>
<evidence type="ECO:0008006" key="3">
    <source>
        <dbReference type="Google" id="ProtNLM"/>
    </source>
</evidence>
<evidence type="ECO:0000313" key="2">
    <source>
        <dbReference type="Proteomes" id="UP000295122"/>
    </source>
</evidence>
<protein>
    <recommendedName>
        <fullName evidence="3">WGR domain-containing protein</fullName>
    </recommendedName>
</protein>
<comment type="caution">
    <text evidence="1">The sequence shown here is derived from an EMBL/GenBank/DDBJ whole genome shotgun (WGS) entry which is preliminary data.</text>
</comment>
<proteinExistence type="predicted"/>
<dbReference type="AlphaFoldDB" id="A0A4R7C587"/>
<dbReference type="Gene3D" id="2.20.140.10">
    <property type="entry name" value="WGR domain"/>
    <property type="match status" value="1"/>
</dbReference>
<accession>A0A4R7C587</accession>
<reference evidence="1 2" key="1">
    <citation type="submission" date="2019-03" db="EMBL/GenBank/DDBJ databases">
        <title>Genomic Encyclopedia of Type Strains, Phase IV (KMG-IV): sequencing the most valuable type-strain genomes for metagenomic binning, comparative biology and taxonomic classification.</title>
        <authorList>
            <person name="Goeker M."/>
        </authorList>
    </citation>
    <scope>NUCLEOTIDE SEQUENCE [LARGE SCALE GENOMIC DNA]</scope>
    <source>
        <strain evidence="1 2">DSM 25903</strain>
    </source>
</reference>
<gene>
    <name evidence="1" type="ORF">EV668_0578</name>
</gene>
<organism evidence="1 2">
    <name type="scientific">Enterovirga rhinocerotis</name>
    <dbReference type="NCBI Taxonomy" id="1339210"/>
    <lineage>
        <taxon>Bacteria</taxon>
        <taxon>Pseudomonadati</taxon>
        <taxon>Pseudomonadota</taxon>
        <taxon>Alphaproteobacteria</taxon>
        <taxon>Hyphomicrobiales</taxon>
        <taxon>Methylobacteriaceae</taxon>
        <taxon>Enterovirga</taxon>
    </lineage>
</organism>
<dbReference type="CDD" id="cd07998">
    <property type="entry name" value="WGR_DNA_ligase"/>
    <property type="match status" value="1"/>
</dbReference>
<evidence type="ECO:0000313" key="1">
    <source>
        <dbReference type="EMBL" id="TDR93321.1"/>
    </source>
</evidence>
<dbReference type="InterPro" id="IPR016024">
    <property type="entry name" value="ARM-type_fold"/>
</dbReference>
<sequence length="1074" mass="116195">MGSGRRLGVPRRACYTSGRLGNERVLMRIVRAARLWFKGGSSDKLYEVDLVENDGLFGDARFLVNFRYGRRGSSLREGTKTTVPVTREAAEKVFDSVVVAKVNEGYRRTDQGAAAPSIATSPEAPAPEAVEGRGLKLLGRLEAHLRSPWPGPDRDRLLWRIGEVRLRAATPTLLTLAEKSGPEASYSLVFALARAAGAAAADRLKTIARSADSALVRDLAAFALVSPLMGDARETGALDSSLPRSVIEAGEARDADRIVGALADLAASAKGRSLDVGRSLVALARAAQGDAALNAALAAAVARLPARPPYLFGLRKLYKYAEMADDAALFGASAHRFETATPMYKTSRVYRGRVHVPELGTRLQLDEVRDRPDTQIGLADATLRYFKRRIWRTLRKRGELGDPTFAELATSYLLALQPADLSAPATWTHFVYGANGQWNREARSSGPLSKNWTASQLLQRNDRRSVARYGSLTFQERPSAPPGEGRPEAFPDLWNARPDLGLRLAAESPVWPAAMLGLRVLKAQPAFVSALASAEIGRLLASPHAEVAALAFSEARDRLATGTADDDLLAALLGADLVEARRLATERIEHDARLPWSGERLALAAITASHSDLAEPVARWSRERRLAPGLAEPLARAVVAWLLAVPAHPDAPAEAVIRAARSRLRLLWPDRTMPARPEDVRQLMAHPAPAIMAAGIDILGLSGTDPSTIADETWRALLGSSSEDVQEAALTLFGGLGDEDLSTHAPLVVAFATSSSSRLRQAARPLVARIAERDPALADRLAHDLIGTLFLSAPDEDYPADIIALLREAMPRQLAALDEATVWRMLQARAKGAQLLGADLLLGREPAAFSVRQIARLGNHAHLAVRQWAMAAYAAAPERFRAEAADAVLLVESEWPEVYDFARQQFETWPPEAWTPETLAVVTDSVKPPVLDFARHLLRSRLAPADAEAQLTRLLEHPAQAMHLLVTEMLTQEAAGSDAAFAKLLPLARIVMLQVLKGRVAKDRMAAFLTAEALRDRGRAERVAPLFADLTLSGTERDRAHAVLALRDIARAHPGIALPIASRPAPLRPTGRAA</sequence>